<dbReference type="PANTHER" id="PTHR21180:SF32">
    <property type="entry name" value="ENDONUCLEASE_EXONUCLEASE_PHOSPHATASE FAMILY DOMAIN-CONTAINING PROTEIN 1"/>
    <property type="match status" value="1"/>
</dbReference>
<dbReference type="SMART" id="SM00278">
    <property type="entry name" value="HhH1"/>
    <property type="match status" value="2"/>
</dbReference>
<proteinExistence type="predicted"/>
<feature type="region of interest" description="Disordered" evidence="1">
    <location>
        <begin position="1"/>
        <end position="35"/>
    </location>
</feature>
<dbReference type="Gene3D" id="3.10.560.10">
    <property type="entry name" value="Outer membrane lipoprotein wza domain like"/>
    <property type="match status" value="1"/>
</dbReference>
<feature type="compositionally biased region" description="Low complexity" evidence="1">
    <location>
        <begin position="91"/>
        <end position="105"/>
    </location>
</feature>
<dbReference type="InterPro" id="IPR010994">
    <property type="entry name" value="RuvA_2-like"/>
</dbReference>
<dbReference type="PANTHER" id="PTHR21180">
    <property type="entry name" value="ENDONUCLEASE/EXONUCLEASE/PHOSPHATASE FAMILY DOMAIN-CONTAINING PROTEIN 1"/>
    <property type="match status" value="1"/>
</dbReference>
<dbReference type="SUPFAM" id="SSF47781">
    <property type="entry name" value="RuvA domain 2-like"/>
    <property type="match status" value="1"/>
</dbReference>
<dbReference type="Pfam" id="PF10531">
    <property type="entry name" value="SLBB"/>
    <property type="match status" value="1"/>
</dbReference>
<dbReference type="GO" id="GO:0006281">
    <property type="term" value="P:DNA repair"/>
    <property type="evidence" value="ECO:0007669"/>
    <property type="project" value="InterPro"/>
</dbReference>
<organism evidence="4">
    <name type="scientific">Schaalia odontolytica</name>
    <dbReference type="NCBI Taxonomy" id="1660"/>
    <lineage>
        <taxon>Bacteria</taxon>
        <taxon>Bacillati</taxon>
        <taxon>Actinomycetota</taxon>
        <taxon>Actinomycetes</taxon>
        <taxon>Actinomycetales</taxon>
        <taxon>Actinomycetaceae</taxon>
        <taxon>Schaalia</taxon>
    </lineage>
</organism>
<evidence type="ECO:0000313" key="4">
    <source>
        <dbReference type="EMBL" id="VYS98313.1"/>
    </source>
</evidence>
<keyword evidence="2" id="KW-1133">Transmembrane helix</keyword>
<dbReference type="InterPro" id="IPR003583">
    <property type="entry name" value="Hlx-hairpin-Hlx_DNA-bd_motif"/>
</dbReference>
<dbReference type="InterPro" id="IPR019554">
    <property type="entry name" value="Soluble_ligand-bd"/>
</dbReference>
<accession>A0A6N2SXL2</accession>
<feature type="domain" description="Helix-hairpin-helix DNA-binding motif class 1" evidence="3">
    <location>
        <begin position="227"/>
        <end position="246"/>
    </location>
</feature>
<name>A0A6N2SXL2_9ACTO</name>
<dbReference type="Pfam" id="PF12836">
    <property type="entry name" value="HHH_3"/>
    <property type="match status" value="1"/>
</dbReference>
<gene>
    <name evidence="4" type="primary">comEA</name>
    <name evidence="4" type="ORF">AOLFYP35_01090</name>
</gene>
<feature type="domain" description="Helix-hairpin-helix DNA-binding motif class 1" evidence="3">
    <location>
        <begin position="198"/>
        <end position="217"/>
    </location>
</feature>
<protein>
    <submittedName>
        <fullName evidence="4">ComE operon protein 1</fullName>
    </submittedName>
</protein>
<dbReference type="InterPro" id="IPR051675">
    <property type="entry name" value="Endo/Exo/Phosphatase_dom_1"/>
</dbReference>
<sequence>MERLVFASQSAKADQDTDWSAEGEDPQGDEENQGRGLRWSWRWRTARVFIAICLFLALIAGAVHTWNSRVEEDNLSASDAESPSAHADRTGSISSSSSGIQQSGAEGSGLSGQVMVHMTGQVRTPGVVRVKHGSRVSEAVDQAGGFTEDADRDSVNLARLVVDGEQIKVPSLNSSKAQDEVSSGQAATCIDVTQADAQTLQGLDGVGPALAARIVTYRKSHSITRVDDLVAVPGIGPSILEKIRIGACS</sequence>
<feature type="transmembrane region" description="Helical" evidence="2">
    <location>
        <begin position="48"/>
        <end position="66"/>
    </location>
</feature>
<dbReference type="GO" id="GO:0015627">
    <property type="term" value="C:type II protein secretion system complex"/>
    <property type="evidence" value="ECO:0007669"/>
    <property type="project" value="TreeGrafter"/>
</dbReference>
<keyword evidence="2" id="KW-0472">Membrane</keyword>
<dbReference type="AlphaFoldDB" id="A0A6N2SXL2"/>
<dbReference type="Gene3D" id="1.10.150.20">
    <property type="entry name" value="5' to 3' exonuclease, C-terminal subdomain"/>
    <property type="match status" value="1"/>
</dbReference>
<evidence type="ECO:0000259" key="3">
    <source>
        <dbReference type="SMART" id="SM00278"/>
    </source>
</evidence>
<keyword evidence="2" id="KW-0812">Transmembrane</keyword>
<feature type="compositionally biased region" description="Acidic residues" evidence="1">
    <location>
        <begin position="16"/>
        <end position="31"/>
    </location>
</feature>
<reference evidence="4" key="1">
    <citation type="submission" date="2019-11" db="EMBL/GenBank/DDBJ databases">
        <authorList>
            <person name="Feng L."/>
        </authorList>
    </citation>
    <scope>NUCLEOTIDE SEQUENCE</scope>
    <source>
        <strain evidence="4">AodontolyticusLFYP35</strain>
    </source>
</reference>
<feature type="region of interest" description="Disordered" evidence="1">
    <location>
        <begin position="76"/>
        <end position="110"/>
    </location>
</feature>
<dbReference type="EMBL" id="CACRSM010000002">
    <property type="protein sequence ID" value="VYS98313.1"/>
    <property type="molecule type" value="Genomic_DNA"/>
</dbReference>
<dbReference type="GO" id="GO:0003677">
    <property type="term" value="F:DNA binding"/>
    <property type="evidence" value="ECO:0007669"/>
    <property type="project" value="InterPro"/>
</dbReference>
<dbReference type="GO" id="GO:0015628">
    <property type="term" value="P:protein secretion by the type II secretion system"/>
    <property type="evidence" value="ECO:0007669"/>
    <property type="project" value="TreeGrafter"/>
</dbReference>
<evidence type="ECO:0000256" key="1">
    <source>
        <dbReference type="SAM" id="MobiDB-lite"/>
    </source>
</evidence>
<evidence type="ECO:0000256" key="2">
    <source>
        <dbReference type="SAM" id="Phobius"/>
    </source>
</evidence>